<evidence type="ECO:0000256" key="5">
    <source>
        <dbReference type="ARBA" id="ARBA00013433"/>
    </source>
</evidence>
<dbReference type="Gene3D" id="2.10.70.40">
    <property type="entry name" value="peptidoglycan hydrolase"/>
    <property type="match status" value="1"/>
</dbReference>
<dbReference type="SMART" id="SM00047">
    <property type="entry name" value="LYZ2"/>
    <property type="match status" value="1"/>
</dbReference>
<dbReference type="GO" id="GO:0071973">
    <property type="term" value="P:bacterial-type flagellum-dependent cell motility"/>
    <property type="evidence" value="ECO:0007669"/>
    <property type="project" value="TreeGrafter"/>
</dbReference>
<keyword evidence="14" id="KW-0969">Cilium</keyword>
<keyword evidence="6" id="KW-0574">Periplasm</keyword>
<comment type="function">
    <text evidence="1">Flagellum-specific muramidase which hydrolyzes the peptidoglycan layer to assemble the rod structure in the periplasmic space.</text>
</comment>
<dbReference type="eggNOG" id="COG3951">
    <property type="taxonomic scope" value="Bacteria"/>
</dbReference>
<reference evidence="15" key="1">
    <citation type="submission" date="2006-12" db="EMBL/GenBank/DDBJ databases">
        <title>Complete sequence of Halorhodospira halophila SL1.</title>
        <authorList>
            <consortium name="US DOE Joint Genome Institute"/>
            <person name="Copeland A."/>
            <person name="Lucas S."/>
            <person name="Lapidus A."/>
            <person name="Barry K."/>
            <person name="Detter J.C."/>
            <person name="Glavina del Rio T."/>
            <person name="Hammon N."/>
            <person name="Israni S."/>
            <person name="Dalin E."/>
            <person name="Tice H."/>
            <person name="Pitluck S."/>
            <person name="Saunders E."/>
            <person name="Brettin T."/>
            <person name="Bruce D."/>
            <person name="Han C."/>
            <person name="Tapia R."/>
            <person name="Schmutz J."/>
            <person name="Larimer F."/>
            <person name="Land M."/>
            <person name="Hauser L."/>
            <person name="Kyrpides N."/>
            <person name="Mikhailova N."/>
            <person name="Hoff W."/>
            <person name="Richardson P."/>
        </authorList>
    </citation>
    <scope>NUCLEOTIDE SEQUENCE [LARGE SCALE GENOMIC DNA]</scope>
    <source>
        <strain evidence="15">DSM 244 / SL1</strain>
    </source>
</reference>
<dbReference type="Proteomes" id="UP000000647">
    <property type="component" value="Chromosome"/>
</dbReference>
<dbReference type="STRING" id="349124.Hhal_0512"/>
<evidence type="ECO:0000256" key="3">
    <source>
        <dbReference type="ARBA" id="ARBA00006880"/>
    </source>
</evidence>
<evidence type="ECO:0000256" key="10">
    <source>
        <dbReference type="ARBA" id="ARBA00023316"/>
    </source>
</evidence>
<dbReference type="GO" id="GO:0071555">
    <property type="term" value="P:cell wall organization"/>
    <property type="evidence" value="ECO:0007669"/>
    <property type="project" value="UniProtKB-KW"/>
</dbReference>
<keyword evidence="7" id="KW-1005">Bacterial flagellum biogenesis</keyword>
<dbReference type="InterPro" id="IPR051056">
    <property type="entry name" value="Glycosyl_Hydrolase_73"/>
</dbReference>
<proteinExistence type="inferred from homology"/>
<dbReference type="InterPro" id="IPR013377">
    <property type="entry name" value="FlgJ"/>
</dbReference>
<protein>
    <recommendedName>
        <fullName evidence="5">Peptidoglycan hydrolase FlgJ</fullName>
    </recommendedName>
    <alternativeName>
        <fullName evidence="11">Muramidase FlgJ</fullName>
    </alternativeName>
</protein>
<evidence type="ECO:0000256" key="12">
    <source>
        <dbReference type="SAM" id="MobiDB-lite"/>
    </source>
</evidence>
<evidence type="ECO:0000256" key="7">
    <source>
        <dbReference type="ARBA" id="ARBA00022795"/>
    </source>
</evidence>
<feature type="domain" description="Mannosyl-glycoprotein endo-beta-N-acetylglucosamidase-like" evidence="13">
    <location>
        <begin position="152"/>
        <end position="308"/>
    </location>
</feature>
<dbReference type="GO" id="GO:0004040">
    <property type="term" value="F:amidase activity"/>
    <property type="evidence" value="ECO:0007669"/>
    <property type="project" value="InterPro"/>
</dbReference>
<evidence type="ECO:0000256" key="8">
    <source>
        <dbReference type="ARBA" id="ARBA00022801"/>
    </source>
</evidence>
<dbReference type="KEGG" id="hha:Hhal_0512"/>
<keyword evidence="14" id="KW-0966">Cell projection</keyword>
<evidence type="ECO:0000256" key="9">
    <source>
        <dbReference type="ARBA" id="ARBA00023295"/>
    </source>
</evidence>
<reference evidence="14 15" key="2">
    <citation type="journal article" date="2013" name="Stand. Genomic Sci.">
        <title>Complete genome sequence of Halorhodospira halophila SL1.</title>
        <authorList>
            <person name="Challacombe J.F."/>
            <person name="Majid S."/>
            <person name="Deole R."/>
            <person name="Brettin T.S."/>
            <person name="Bruce D."/>
            <person name="Delano S.F."/>
            <person name="Detter J.C."/>
            <person name="Gleasner C.D."/>
            <person name="Han C.S."/>
            <person name="Misra M."/>
            <person name="Reitenga K.G."/>
            <person name="Mikhailova N."/>
            <person name="Woyke T."/>
            <person name="Pitluck S."/>
            <person name="Nolan M."/>
            <person name="Land M.L."/>
            <person name="Saunders E."/>
            <person name="Tapia R."/>
            <person name="Lapidus A."/>
            <person name="Ivanova N."/>
            <person name="Hoff W.D."/>
        </authorList>
    </citation>
    <scope>NUCLEOTIDE SEQUENCE [LARGE SCALE GENOMIC DNA]</scope>
    <source>
        <strain evidence="15">DSM 244 / SL1</strain>
    </source>
</reference>
<name>A1WUD7_HALHL</name>
<dbReference type="NCBIfam" id="TIGR02541">
    <property type="entry name" value="flagell_FlgJ"/>
    <property type="match status" value="1"/>
</dbReference>
<dbReference type="OrthoDB" id="289937at2"/>
<dbReference type="AlphaFoldDB" id="A1WUD7"/>
<keyword evidence="14" id="KW-0282">Flagellum</keyword>
<evidence type="ECO:0000256" key="2">
    <source>
        <dbReference type="ARBA" id="ARBA00004418"/>
    </source>
</evidence>
<gene>
    <name evidence="14" type="ordered locus">Hhal_0512</name>
</gene>
<keyword evidence="8" id="KW-0378">Hydrolase</keyword>
<dbReference type="HOGENOM" id="CLU_013771_3_0_6"/>
<dbReference type="PRINTS" id="PR01002">
    <property type="entry name" value="FLGFLGJ"/>
</dbReference>
<dbReference type="PANTHER" id="PTHR33308">
    <property type="entry name" value="PEPTIDOGLYCAN HYDROLASE FLGJ"/>
    <property type="match status" value="1"/>
</dbReference>
<evidence type="ECO:0000313" key="14">
    <source>
        <dbReference type="EMBL" id="ABM61299.1"/>
    </source>
</evidence>
<feature type="region of interest" description="Disordered" evidence="12">
    <location>
        <begin position="125"/>
        <end position="155"/>
    </location>
</feature>
<feature type="compositionally biased region" description="Gly residues" evidence="12">
    <location>
        <begin position="145"/>
        <end position="154"/>
    </location>
</feature>
<dbReference type="PANTHER" id="PTHR33308:SF9">
    <property type="entry name" value="PEPTIDOGLYCAN HYDROLASE FLGJ"/>
    <property type="match status" value="1"/>
</dbReference>
<dbReference type="GO" id="GO:0042597">
    <property type="term" value="C:periplasmic space"/>
    <property type="evidence" value="ECO:0007669"/>
    <property type="project" value="UniProtKB-SubCell"/>
</dbReference>
<comment type="similarity">
    <text evidence="4">In the C-terminal section; belongs to the glycosyl hydrolase 73 family.</text>
</comment>
<evidence type="ECO:0000256" key="4">
    <source>
        <dbReference type="ARBA" id="ARBA00007974"/>
    </source>
</evidence>
<dbReference type="EMBL" id="CP000544">
    <property type="protein sequence ID" value="ABM61299.1"/>
    <property type="molecule type" value="Genomic_DNA"/>
</dbReference>
<dbReference type="Pfam" id="PF01832">
    <property type="entry name" value="Glucosaminidase"/>
    <property type="match status" value="1"/>
</dbReference>
<keyword evidence="9" id="KW-0326">Glycosidase</keyword>
<dbReference type="GO" id="GO:0016798">
    <property type="term" value="F:hydrolase activity, acting on glycosyl bonds"/>
    <property type="evidence" value="ECO:0007669"/>
    <property type="project" value="UniProtKB-KW"/>
</dbReference>
<evidence type="ECO:0000259" key="13">
    <source>
        <dbReference type="SMART" id="SM00047"/>
    </source>
</evidence>
<evidence type="ECO:0000313" key="15">
    <source>
        <dbReference type="Proteomes" id="UP000000647"/>
    </source>
</evidence>
<dbReference type="RefSeq" id="WP_011813322.1">
    <property type="nucleotide sequence ID" value="NC_008789.1"/>
</dbReference>
<dbReference type="eggNOG" id="COG1705">
    <property type="taxonomic scope" value="Bacteria"/>
</dbReference>
<dbReference type="GO" id="GO:0044780">
    <property type="term" value="P:bacterial-type flagellum assembly"/>
    <property type="evidence" value="ECO:0007669"/>
    <property type="project" value="InterPro"/>
</dbReference>
<evidence type="ECO:0000256" key="6">
    <source>
        <dbReference type="ARBA" id="ARBA00022764"/>
    </source>
</evidence>
<evidence type="ECO:0000256" key="1">
    <source>
        <dbReference type="ARBA" id="ARBA00002954"/>
    </source>
</evidence>
<keyword evidence="10" id="KW-0961">Cell wall biogenesis/degradation</keyword>
<comment type="similarity">
    <text evidence="3">In the N-terminal section; belongs to the FlgJ family.</text>
</comment>
<keyword evidence="15" id="KW-1185">Reference proteome</keyword>
<dbReference type="InterPro" id="IPR002901">
    <property type="entry name" value="MGlyc_endo_b_GlcNAc-like_dom"/>
</dbReference>
<comment type="subcellular location">
    <subcellularLocation>
        <location evidence="2">Periplasm</location>
    </subcellularLocation>
</comment>
<accession>A1WUD7</accession>
<dbReference type="InterPro" id="IPR019301">
    <property type="entry name" value="Flagellar_prot_FlgJ_N"/>
</dbReference>
<organism evidence="14 15">
    <name type="scientific">Halorhodospira halophila (strain DSM 244 / SL1)</name>
    <name type="common">Ectothiorhodospira halophila (strain DSM 244 / SL1)</name>
    <dbReference type="NCBI Taxonomy" id="349124"/>
    <lineage>
        <taxon>Bacteria</taxon>
        <taxon>Pseudomonadati</taxon>
        <taxon>Pseudomonadota</taxon>
        <taxon>Gammaproteobacteria</taxon>
        <taxon>Chromatiales</taxon>
        <taxon>Ectothiorhodospiraceae</taxon>
        <taxon>Halorhodospira</taxon>
    </lineage>
</organism>
<evidence type="ECO:0000256" key="11">
    <source>
        <dbReference type="ARBA" id="ARBA00030835"/>
    </source>
</evidence>
<dbReference type="Gene3D" id="1.10.530.10">
    <property type="match status" value="1"/>
</dbReference>
<dbReference type="Pfam" id="PF10135">
    <property type="entry name" value="Rod-binding"/>
    <property type="match status" value="1"/>
</dbReference>
<dbReference type="CAZy" id="GH73">
    <property type="family name" value="Glycoside Hydrolase Family 73"/>
</dbReference>
<sequence>MHNAGGALGNALEPQGLQQLRSMTRNPSEEDLAEVARQFEAVFVEMMLGQMRQATPGDEIFGGNAEETYRDLFDRQMAVQMSREGGGMGLAPMIEEQLRENAGFETDRTQGLPRDVADYRHSAVPVQPDDEERAAAAEEGDETGRGGGLGGKGAGWSSPQAFVEEITPAAKETAERLGVPAVALVAQAALETGWGQHMVADSDGRSSNNLFNIKAHSADWQGDAVRVPTLEYRNGIPQREMADFRAYESVADSFADYADFLERNPRYREALEVGEDAGQYVEALQRAGYATDPQYAEKLQRIMELGDDSHGVRIGGETLKISDSVPKG</sequence>